<organism evidence="1">
    <name type="scientific">Cyprideis torosa</name>
    <dbReference type="NCBI Taxonomy" id="163714"/>
    <lineage>
        <taxon>Eukaryota</taxon>
        <taxon>Metazoa</taxon>
        <taxon>Ecdysozoa</taxon>
        <taxon>Arthropoda</taxon>
        <taxon>Crustacea</taxon>
        <taxon>Oligostraca</taxon>
        <taxon>Ostracoda</taxon>
        <taxon>Podocopa</taxon>
        <taxon>Podocopida</taxon>
        <taxon>Cytherocopina</taxon>
        <taxon>Cytheroidea</taxon>
        <taxon>Cytherideidae</taxon>
        <taxon>Cyprideis</taxon>
    </lineage>
</organism>
<dbReference type="GO" id="GO:0031902">
    <property type="term" value="C:late endosome membrane"/>
    <property type="evidence" value="ECO:0007669"/>
    <property type="project" value="TreeGrafter"/>
</dbReference>
<protein>
    <submittedName>
        <fullName evidence="1">Uncharacterized protein</fullName>
    </submittedName>
</protein>
<dbReference type="InterPro" id="IPR029063">
    <property type="entry name" value="SAM-dependent_MTases_sf"/>
</dbReference>
<dbReference type="EMBL" id="OB662329">
    <property type="protein sequence ID" value="CAD7229863.1"/>
    <property type="molecule type" value="Genomic_DNA"/>
</dbReference>
<dbReference type="PANTHER" id="PTHR34009">
    <property type="entry name" value="PROTEIN STAR"/>
    <property type="match status" value="1"/>
</dbReference>
<dbReference type="AlphaFoldDB" id="A0A7R8WDY0"/>
<dbReference type="GO" id="GO:0005789">
    <property type="term" value="C:endoplasmic reticulum membrane"/>
    <property type="evidence" value="ECO:0007669"/>
    <property type="project" value="TreeGrafter"/>
</dbReference>
<name>A0A7R8WDY0_9CRUS</name>
<reference evidence="1" key="1">
    <citation type="submission" date="2020-11" db="EMBL/GenBank/DDBJ databases">
        <authorList>
            <person name="Tran Van P."/>
        </authorList>
    </citation>
    <scope>NUCLEOTIDE SEQUENCE</scope>
</reference>
<dbReference type="PANTHER" id="PTHR34009:SF2">
    <property type="entry name" value="PROTEIN STAR"/>
    <property type="match status" value="1"/>
</dbReference>
<proteinExistence type="predicted"/>
<dbReference type="InterPro" id="IPR053202">
    <property type="entry name" value="EGF_Rcpt_Signaling_Reg"/>
</dbReference>
<dbReference type="OrthoDB" id="6368223at2759"/>
<dbReference type="GO" id="GO:0005794">
    <property type="term" value="C:Golgi apparatus"/>
    <property type="evidence" value="ECO:0007669"/>
    <property type="project" value="TreeGrafter"/>
</dbReference>
<sequence>MVFDNVSDDYTNVLDWVAVRRRTRPLAAGEVHLGLILMPIVVLEEVLCGILVLVYLGLKRGGGAESWMSPRRKEAMLCMKLSLVYISVGAMILMCFTMIEWKRNLIWAPVKVVEPEFEKLLQLCRNLLHSHMHRLILTPDKRDNLDPSEQSKASKYFDKLFNNKRNGTFLEAGGHDGYFLSNTYYLEKKLGWTGVMIEPAQDTFQQLIKSRRNIWASDACITDRSEGIPCEIRGFREFVSKVYESASSKTLESTYDMKSNDEILAFDPPGAMTHWTSNRIGRSGVQCVLVSQIDQSTTTNRSSRRIKGDCSDLFCIHYSLVPLVPPGACEPQRGVDLLEPVEDKLRIGRHNSDHH</sequence>
<dbReference type="Gene3D" id="3.40.50.150">
    <property type="entry name" value="Vaccinia Virus protein VP39"/>
    <property type="match status" value="1"/>
</dbReference>
<dbReference type="GO" id="GO:0005886">
    <property type="term" value="C:plasma membrane"/>
    <property type="evidence" value="ECO:0007669"/>
    <property type="project" value="TreeGrafter"/>
</dbReference>
<dbReference type="GO" id="GO:0016197">
    <property type="term" value="P:endosomal transport"/>
    <property type="evidence" value="ECO:0007669"/>
    <property type="project" value="TreeGrafter"/>
</dbReference>
<gene>
    <name evidence="1" type="ORF">CTOB1V02_LOCUS7728</name>
</gene>
<dbReference type="GO" id="GO:0006888">
    <property type="term" value="P:endoplasmic reticulum to Golgi vesicle-mediated transport"/>
    <property type="evidence" value="ECO:0007669"/>
    <property type="project" value="TreeGrafter"/>
</dbReference>
<evidence type="ECO:0000313" key="1">
    <source>
        <dbReference type="EMBL" id="CAD7229863.1"/>
    </source>
</evidence>
<accession>A0A7R8WDY0</accession>